<dbReference type="InterPro" id="IPR003226">
    <property type="entry name" value="MYG1_exonuclease"/>
</dbReference>
<dbReference type="PANTHER" id="PTHR11215:SF1">
    <property type="entry name" value="MYG1 EXONUCLEASE"/>
    <property type="match status" value="1"/>
</dbReference>
<protein>
    <recommendedName>
        <fullName evidence="4">Metal-dependent hydrolase</fullName>
    </recommendedName>
</protein>
<reference evidence="2 3" key="1">
    <citation type="journal article" date="2016" name="Nat. Commun.">
        <title>Thousands of microbial genomes shed light on interconnected biogeochemical processes in an aquifer system.</title>
        <authorList>
            <person name="Anantharaman K."/>
            <person name="Brown C.T."/>
            <person name="Hug L.A."/>
            <person name="Sharon I."/>
            <person name="Castelle C.J."/>
            <person name="Probst A.J."/>
            <person name="Thomas B.C."/>
            <person name="Singh A."/>
            <person name="Wilkins M.J."/>
            <person name="Karaoz U."/>
            <person name="Brodie E.L."/>
            <person name="Williams K.H."/>
            <person name="Hubbard S.S."/>
            <person name="Banfield J.F."/>
        </authorList>
    </citation>
    <scope>NUCLEOTIDE SEQUENCE [LARGE SCALE GENOMIC DNA]</scope>
</reference>
<dbReference type="Pfam" id="PF03690">
    <property type="entry name" value="MYG1_exonuc"/>
    <property type="match status" value="1"/>
</dbReference>
<accession>A0A1G2NFG2</accession>
<dbReference type="GO" id="GO:0005737">
    <property type="term" value="C:cytoplasm"/>
    <property type="evidence" value="ECO:0007669"/>
    <property type="project" value="TreeGrafter"/>
</dbReference>
<evidence type="ECO:0000256" key="1">
    <source>
        <dbReference type="ARBA" id="ARBA00010105"/>
    </source>
</evidence>
<comment type="caution">
    <text evidence="2">The sequence shown here is derived from an EMBL/GenBank/DDBJ whole genome shotgun (WGS) entry which is preliminary data.</text>
</comment>
<dbReference type="EMBL" id="MHSA01000007">
    <property type="protein sequence ID" value="OHA34803.1"/>
    <property type="molecule type" value="Genomic_DNA"/>
</dbReference>
<sequence>MKDSKKLIVTHDGGFHADDAFAVAALLLHLDGNADVVRSRNPKIIESGDFVVDVGGVYYAERNRFDHHQTGGAGMRENKIPYAAFGLVWKKFGATISGSAEIAVRIEGKLVHPIDAWDNGMQLGSYDDTPAFPYFLQNVVFAFEPTWNEKIRSLDSGFEEARRFASALLAREIILAKDVLVGEKLVLGAYEKAEDKRLIILDEKYEWEEILVGKPEPLFVILPDLRGDVEKWRAYAVRALPHSFTTRKPFPKEWAGLRDGELARASGVPDAVFCHNKLFTVAALTKEGAISLARKALAS</sequence>
<evidence type="ECO:0008006" key="4">
    <source>
        <dbReference type="Google" id="ProtNLM"/>
    </source>
</evidence>
<evidence type="ECO:0000313" key="3">
    <source>
        <dbReference type="Proteomes" id="UP000177797"/>
    </source>
</evidence>
<dbReference type="Proteomes" id="UP000177797">
    <property type="component" value="Unassembled WGS sequence"/>
</dbReference>
<dbReference type="PANTHER" id="PTHR11215">
    <property type="entry name" value="METAL DEPENDENT HYDROLASE - RELATED"/>
    <property type="match status" value="1"/>
</dbReference>
<proteinExistence type="inferred from homology"/>
<evidence type="ECO:0000313" key="2">
    <source>
        <dbReference type="EMBL" id="OHA34803.1"/>
    </source>
</evidence>
<organism evidence="2 3">
    <name type="scientific">Candidatus Taylorbacteria bacterium RIFCSPLOWO2_01_FULL_48_100</name>
    <dbReference type="NCBI Taxonomy" id="1802322"/>
    <lineage>
        <taxon>Bacteria</taxon>
        <taxon>Candidatus Tayloriibacteriota</taxon>
    </lineage>
</organism>
<name>A0A1G2NFG2_9BACT</name>
<dbReference type="AlphaFoldDB" id="A0A1G2NFG2"/>
<comment type="similarity">
    <text evidence="1">Belongs to the MYG1 family.</text>
</comment>
<gene>
    <name evidence="2" type="ORF">A2938_00020</name>
</gene>